<dbReference type="CDD" id="cd22435">
    <property type="entry name" value="KH-I_NOVA_rpt1"/>
    <property type="match status" value="1"/>
</dbReference>
<feature type="domain" description="K Homology" evidence="4">
    <location>
        <begin position="155"/>
        <end position="231"/>
    </location>
</feature>
<feature type="region of interest" description="Disordered" evidence="3">
    <location>
        <begin position="236"/>
        <end position="265"/>
    </location>
</feature>
<feature type="domain" description="K Homology" evidence="4">
    <location>
        <begin position="476"/>
        <end position="548"/>
    </location>
</feature>
<dbReference type="InterPro" id="IPR036612">
    <property type="entry name" value="KH_dom_type_1_sf"/>
</dbReference>
<sequence>MSIELKTEDRIEEENTEDTTTEGNLTASIQNTANVSTGQKRQREDRGGPASKKAYIVDSDVPDSVQVKMLIPSAAVGAIIGKGGETMRNLKSESGCRLQMSKNQEVYHGTNERICLVKGKIASVMKVVDVIMEKIREKVDANTPSDPFDHKGVERSKEMKLLVPNTSAGMVIGKSGARIKEIRDQTGANIQVFPKAGSPEAKVSLERVITIAAESNDVLMNAIQRVLEKVAADPQHASSIDHKDDAFGNSLHSHTGQTPSVQPFDFAGRQTAGMQFGSLSSIQQSQFGGQVGSAPQVWQPNQQRALDVSYSAASKDSYANGGSGSFKFNPMQGLGNNELLAFLDSLQSTLRNSGFNESSVAEVMQAMQVLAKYNIMGLGLGLGVAAMAQMRSNESAGIQQQQQSIIQPQRFDSSLISSNQSILDTPERHYNSHSEVNKSLSGVGGVLIDVMSQNKSNVNSNGVNFASTVIKEKLVDNGHVELEVPDAIVGAVLGPKAKTLAEIQHLSGCKVEVHKRGSLTAQGNRLISLTGDADCIRNGRLMIEKVINDEQARRNQQAHHSRGNFL</sequence>
<organism evidence="5 6">
    <name type="scientific">Syphacia muris</name>
    <dbReference type="NCBI Taxonomy" id="451379"/>
    <lineage>
        <taxon>Eukaryota</taxon>
        <taxon>Metazoa</taxon>
        <taxon>Ecdysozoa</taxon>
        <taxon>Nematoda</taxon>
        <taxon>Chromadorea</taxon>
        <taxon>Rhabditida</taxon>
        <taxon>Spirurina</taxon>
        <taxon>Oxyuridomorpha</taxon>
        <taxon>Oxyuroidea</taxon>
        <taxon>Oxyuridae</taxon>
        <taxon>Syphacia</taxon>
    </lineage>
</organism>
<keyword evidence="1" id="KW-0677">Repeat</keyword>
<protein>
    <submittedName>
        <fullName evidence="6">KH domain-containing protein</fullName>
    </submittedName>
</protein>
<feature type="domain" description="K Homology" evidence="4">
    <location>
        <begin position="63"/>
        <end position="136"/>
    </location>
</feature>
<evidence type="ECO:0000256" key="2">
    <source>
        <dbReference type="PROSITE-ProRule" id="PRU00117"/>
    </source>
</evidence>
<name>A0A0N5AU93_9BILA</name>
<dbReference type="AlphaFoldDB" id="A0A0N5AU93"/>
<feature type="region of interest" description="Disordered" evidence="3">
    <location>
        <begin position="1"/>
        <end position="54"/>
    </location>
</feature>
<dbReference type="SUPFAM" id="SSF54791">
    <property type="entry name" value="Eukaryotic type KH-domain (KH-domain type I)"/>
    <property type="match status" value="3"/>
</dbReference>
<dbReference type="PROSITE" id="PS50084">
    <property type="entry name" value="KH_TYPE_1"/>
    <property type="match status" value="3"/>
</dbReference>
<dbReference type="STRING" id="451379.A0A0N5AU93"/>
<dbReference type="InterPro" id="IPR004087">
    <property type="entry name" value="KH_dom"/>
</dbReference>
<evidence type="ECO:0000256" key="1">
    <source>
        <dbReference type="ARBA" id="ARBA00022737"/>
    </source>
</evidence>
<dbReference type="InterPro" id="IPR047275">
    <property type="entry name" value="KH-I_NOVA_rpt1"/>
</dbReference>
<evidence type="ECO:0000313" key="6">
    <source>
        <dbReference type="WBParaSite" id="SMUV_0000842101-mRNA-1"/>
    </source>
</evidence>
<dbReference type="WBParaSite" id="SMUV_0000842101-mRNA-1">
    <property type="protein sequence ID" value="SMUV_0000842101-mRNA-1"/>
    <property type="gene ID" value="SMUV_0000842101"/>
</dbReference>
<dbReference type="SMART" id="SM00322">
    <property type="entry name" value="KH"/>
    <property type="match status" value="3"/>
</dbReference>
<keyword evidence="5" id="KW-1185">Reference proteome</keyword>
<reference evidence="6" key="1">
    <citation type="submission" date="2017-02" db="UniProtKB">
        <authorList>
            <consortium name="WormBaseParasite"/>
        </authorList>
    </citation>
    <scope>IDENTIFICATION</scope>
</reference>
<dbReference type="PANTHER" id="PTHR10288">
    <property type="entry name" value="KH DOMAIN CONTAINING RNA BINDING PROTEIN"/>
    <property type="match status" value="1"/>
</dbReference>
<feature type="compositionally biased region" description="Acidic residues" evidence="3">
    <location>
        <begin position="10"/>
        <end position="20"/>
    </location>
</feature>
<dbReference type="Proteomes" id="UP000046393">
    <property type="component" value="Unplaced"/>
</dbReference>
<evidence type="ECO:0000313" key="5">
    <source>
        <dbReference type="Proteomes" id="UP000046393"/>
    </source>
</evidence>
<evidence type="ECO:0000256" key="3">
    <source>
        <dbReference type="SAM" id="MobiDB-lite"/>
    </source>
</evidence>
<proteinExistence type="predicted"/>
<keyword evidence="2" id="KW-0694">RNA-binding</keyword>
<dbReference type="InterPro" id="IPR004088">
    <property type="entry name" value="KH_dom_type_1"/>
</dbReference>
<feature type="compositionally biased region" description="Polar residues" evidence="3">
    <location>
        <begin position="27"/>
        <end position="39"/>
    </location>
</feature>
<evidence type="ECO:0000259" key="4">
    <source>
        <dbReference type="SMART" id="SM00322"/>
    </source>
</evidence>
<dbReference type="Gene3D" id="3.30.1370.10">
    <property type="entry name" value="K Homology domain, type 1"/>
    <property type="match status" value="3"/>
</dbReference>
<dbReference type="Pfam" id="PF00013">
    <property type="entry name" value="KH_1"/>
    <property type="match status" value="3"/>
</dbReference>
<dbReference type="GO" id="GO:0003723">
    <property type="term" value="F:RNA binding"/>
    <property type="evidence" value="ECO:0007669"/>
    <property type="project" value="UniProtKB-UniRule"/>
</dbReference>
<accession>A0A0N5AU93</accession>
<feature type="compositionally biased region" description="Polar residues" evidence="3">
    <location>
        <begin position="250"/>
        <end position="261"/>
    </location>
</feature>